<evidence type="ECO:0000256" key="5">
    <source>
        <dbReference type="ARBA" id="ARBA00057155"/>
    </source>
</evidence>
<comment type="caution">
    <text evidence="10">The sequence shown here is derived from an EMBL/GenBank/DDBJ whole genome shotgun (WGS) entry which is preliminary data.</text>
</comment>
<dbReference type="GO" id="GO:0005737">
    <property type="term" value="C:cytoplasm"/>
    <property type="evidence" value="ECO:0007669"/>
    <property type="project" value="UniProtKB-SubCell"/>
</dbReference>
<evidence type="ECO:0000313" key="10">
    <source>
        <dbReference type="EMBL" id="PRY61351.1"/>
    </source>
</evidence>
<accession>A0A2T0UTU4</accession>
<feature type="domain" description="Exonuclease" evidence="9">
    <location>
        <begin position="20"/>
        <end position="194"/>
    </location>
</feature>
<dbReference type="PANTHER" id="PTHR11046:SF0">
    <property type="entry name" value="OLIGORIBONUCLEASE, MITOCHONDRIAL"/>
    <property type="match status" value="1"/>
</dbReference>
<keyword evidence="11" id="KW-1185">Reference proteome</keyword>
<dbReference type="Proteomes" id="UP000237822">
    <property type="component" value="Unassembled WGS sequence"/>
</dbReference>
<dbReference type="InterPro" id="IPR013520">
    <property type="entry name" value="Ribonucl_H"/>
</dbReference>
<dbReference type="GO" id="GO:0000175">
    <property type="term" value="F:3'-5'-RNA exonuclease activity"/>
    <property type="evidence" value="ECO:0007669"/>
    <property type="project" value="InterPro"/>
</dbReference>
<dbReference type="PANTHER" id="PTHR11046">
    <property type="entry name" value="OLIGORIBONUCLEASE, MITOCHONDRIAL"/>
    <property type="match status" value="1"/>
</dbReference>
<sequence>MQRHTIEPMSATPDRALTDRIVWIDCEMTGLSLETDALVEVAALVTDFELNILGDGVDVVIRPPDAALAQMGDFVRQMHSTSGLIDELASGVTLEEAQRQVLDYVREWVPEPRKAPLGGNTVGTDRGFLARDMPELETHLHYRIIDVSSVKELSRRWFPRAFFAAPEKSGGHRALADIRESIAELRYYREAVFVDPPGRTSEELRALASRHVVDHESPVSSTATATATADGADAPGPADVVGSTPEEQVR</sequence>
<feature type="active site" evidence="7">
    <location>
        <position position="142"/>
    </location>
</feature>
<dbReference type="EMBL" id="PVTI01000006">
    <property type="protein sequence ID" value="PRY61351.1"/>
    <property type="molecule type" value="Genomic_DNA"/>
</dbReference>
<evidence type="ECO:0000259" key="9">
    <source>
        <dbReference type="SMART" id="SM00479"/>
    </source>
</evidence>
<dbReference type="SUPFAM" id="SSF53098">
    <property type="entry name" value="Ribonuclease H-like"/>
    <property type="match status" value="1"/>
</dbReference>
<evidence type="ECO:0000256" key="2">
    <source>
        <dbReference type="ARBA" id="ARBA00022722"/>
    </source>
</evidence>
<reference evidence="10 11" key="1">
    <citation type="submission" date="2018-03" db="EMBL/GenBank/DDBJ databases">
        <title>Genomic Encyclopedia of Archaeal and Bacterial Type Strains, Phase II (KMG-II): from individual species to whole genera.</title>
        <authorList>
            <person name="Goeker M."/>
        </authorList>
    </citation>
    <scope>NUCLEOTIDE SEQUENCE [LARGE SCALE GENOMIC DNA]</scope>
    <source>
        <strain evidence="10 11">ATCC BAA-1496</strain>
    </source>
</reference>
<dbReference type="CDD" id="cd06135">
    <property type="entry name" value="Orn"/>
    <property type="match status" value="1"/>
</dbReference>
<dbReference type="GO" id="GO:0003676">
    <property type="term" value="F:nucleic acid binding"/>
    <property type="evidence" value="ECO:0007669"/>
    <property type="project" value="InterPro"/>
</dbReference>
<gene>
    <name evidence="7" type="primary">orn</name>
    <name evidence="10" type="ORF">BCF74_106102</name>
</gene>
<dbReference type="SMART" id="SM00479">
    <property type="entry name" value="EXOIII"/>
    <property type="match status" value="1"/>
</dbReference>
<comment type="similarity">
    <text evidence="1 7">Belongs to the oligoribonuclease family.</text>
</comment>
<keyword evidence="3 7" id="KW-0378">Hydrolase</keyword>
<comment type="function">
    <text evidence="5 7">3'-to-5' exoribonuclease specific for small oligoribonucleotides.</text>
</comment>
<dbReference type="InterPro" id="IPR012337">
    <property type="entry name" value="RNaseH-like_sf"/>
</dbReference>
<evidence type="ECO:0000256" key="6">
    <source>
        <dbReference type="ARBA" id="ARBA00070964"/>
    </source>
</evidence>
<proteinExistence type="inferred from homology"/>
<name>A0A2T0UTU4_9MICO</name>
<evidence type="ECO:0000313" key="11">
    <source>
        <dbReference type="Proteomes" id="UP000237822"/>
    </source>
</evidence>
<keyword evidence="7" id="KW-0963">Cytoplasm</keyword>
<keyword evidence="2 7" id="KW-0540">Nuclease</keyword>
<dbReference type="InterPro" id="IPR036397">
    <property type="entry name" value="RNaseH_sf"/>
</dbReference>
<protein>
    <recommendedName>
        <fullName evidence="6 7">Oligoribonuclease</fullName>
        <ecNumber evidence="7">3.1.-.-</ecNumber>
    </recommendedName>
</protein>
<dbReference type="Gene3D" id="3.30.420.10">
    <property type="entry name" value="Ribonuclease H-like superfamily/Ribonuclease H"/>
    <property type="match status" value="1"/>
</dbReference>
<comment type="subcellular location">
    <subcellularLocation>
        <location evidence="7">Cytoplasm</location>
    </subcellularLocation>
</comment>
<dbReference type="FunFam" id="3.30.420.10:FF:000003">
    <property type="entry name" value="Oligoribonuclease"/>
    <property type="match status" value="1"/>
</dbReference>
<dbReference type="AlphaFoldDB" id="A0A2T0UTU4"/>
<evidence type="ECO:0000256" key="1">
    <source>
        <dbReference type="ARBA" id="ARBA00009921"/>
    </source>
</evidence>
<evidence type="ECO:0000256" key="7">
    <source>
        <dbReference type="HAMAP-Rule" id="MF_00045"/>
    </source>
</evidence>
<dbReference type="InterPro" id="IPR022894">
    <property type="entry name" value="Oligoribonuclease"/>
</dbReference>
<dbReference type="Pfam" id="PF00929">
    <property type="entry name" value="RNase_T"/>
    <property type="match status" value="1"/>
</dbReference>
<evidence type="ECO:0000256" key="8">
    <source>
        <dbReference type="SAM" id="MobiDB-lite"/>
    </source>
</evidence>
<evidence type="ECO:0000256" key="4">
    <source>
        <dbReference type="ARBA" id="ARBA00022839"/>
    </source>
</evidence>
<dbReference type="HAMAP" id="MF_00045">
    <property type="entry name" value="Oligoribonuclease"/>
    <property type="match status" value="1"/>
</dbReference>
<dbReference type="NCBIfam" id="NF003765">
    <property type="entry name" value="PRK05359.1"/>
    <property type="match status" value="1"/>
</dbReference>
<feature type="compositionally biased region" description="Low complexity" evidence="8">
    <location>
        <begin position="218"/>
        <end position="242"/>
    </location>
</feature>
<evidence type="ECO:0000256" key="3">
    <source>
        <dbReference type="ARBA" id="ARBA00022801"/>
    </source>
</evidence>
<dbReference type="EC" id="3.1.-.-" evidence="7"/>
<feature type="region of interest" description="Disordered" evidence="8">
    <location>
        <begin position="212"/>
        <end position="250"/>
    </location>
</feature>
<organism evidence="10 11">
    <name type="scientific">Knoellia remsis</name>
    <dbReference type="NCBI Taxonomy" id="407159"/>
    <lineage>
        <taxon>Bacteria</taxon>
        <taxon>Bacillati</taxon>
        <taxon>Actinomycetota</taxon>
        <taxon>Actinomycetes</taxon>
        <taxon>Micrococcales</taxon>
        <taxon>Intrasporangiaceae</taxon>
        <taxon>Knoellia</taxon>
    </lineage>
</organism>
<keyword evidence="4 7" id="KW-0269">Exonuclease</keyword>